<dbReference type="KEGG" id="dvv:114335083"/>
<comment type="catalytic activity">
    <reaction evidence="24">
        <text>dodecanal + NADP(+) = (2E)-dodecenal + NADPH + H(+)</text>
        <dbReference type="Rhea" id="RHEA:50784"/>
        <dbReference type="ChEBI" id="CHEBI:15378"/>
        <dbReference type="ChEBI" id="CHEBI:27836"/>
        <dbReference type="ChEBI" id="CHEBI:57783"/>
        <dbReference type="ChEBI" id="CHEBI:58349"/>
        <dbReference type="ChEBI" id="CHEBI:133741"/>
    </reaction>
    <physiologicalReaction direction="right-to-left" evidence="24">
        <dbReference type="Rhea" id="RHEA:50786"/>
    </physiologicalReaction>
</comment>
<keyword evidence="8" id="KW-0597">Phosphoprotein</keyword>
<evidence type="ECO:0000256" key="8">
    <source>
        <dbReference type="ARBA" id="ARBA00022553"/>
    </source>
</evidence>
<dbReference type="InterPro" id="IPR014190">
    <property type="entry name" value="PTGR1"/>
</dbReference>
<evidence type="ECO:0000256" key="4">
    <source>
        <dbReference type="ARBA" id="ARBA00011981"/>
    </source>
</evidence>
<comment type="catalytic activity">
    <reaction evidence="21">
        <text>pentan-2-one + NADP(+) = (E)-pent-3-en-2-one + NADPH + H(+)</text>
        <dbReference type="Rhea" id="RHEA:50788"/>
        <dbReference type="ChEBI" id="CHEBI:15378"/>
        <dbReference type="ChEBI" id="CHEBI:16472"/>
        <dbReference type="ChEBI" id="CHEBI:57783"/>
        <dbReference type="ChEBI" id="CHEBI:58349"/>
        <dbReference type="ChEBI" id="CHEBI:145276"/>
    </reaction>
    <physiologicalReaction direction="right-to-left" evidence="21">
        <dbReference type="Rhea" id="RHEA:50790"/>
    </physiologicalReaction>
</comment>
<dbReference type="Gene3D" id="3.40.50.720">
    <property type="entry name" value="NAD(P)-binding Rossmann-like Domain"/>
    <property type="match status" value="1"/>
</dbReference>
<evidence type="ECO:0000256" key="28">
    <source>
        <dbReference type="ARBA" id="ARBA00048591"/>
    </source>
</evidence>
<comment type="subcellular location">
    <subcellularLocation>
        <location evidence="1">Cytoplasm</location>
    </subcellularLocation>
</comment>
<evidence type="ECO:0000256" key="1">
    <source>
        <dbReference type="ARBA" id="ARBA00004496"/>
    </source>
</evidence>
<dbReference type="Pfam" id="PF16884">
    <property type="entry name" value="ADH_N_2"/>
    <property type="match status" value="1"/>
</dbReference>
<comment type="subunit">
    <text evidence="3">Monomer or homodimer.</text>
</comment>
<evidence type="ECO:0000256" key="5">
    <source>
        <dbReference type="ARBA" id="ARBA00012410"/>
    </source>
</evidence>
<comment type="catalytic activity">
    <reaction evidence="19">
        <text>octanal + NADP(+) = (2E)-octenal + NADPH + H(+)</text>
        <dbReference type="Rhea" id="RHEA:50780"/>
        <dbReference type="ChEBI" id="CHEBI:15378"/>
        <dbReference type="ChEBI" id="CHEBI:17935"/>
        <dbReference type="ChEBI" id="CHEBI:57783"/>
        <dbReference type="ChEBI" id="CHEBI:58349"/>
        <dbReference type="ChEBI" id="CHEBI:61748"/>
    </reaction>
    <physiologicalReaction direction="right-to-left" evidence="19">
        <dbReference type="Rhea" id="RHEA:50782"/>
    </physiologicalReaction>
</comment>
<evidence type="ECO:0000256" key="13">
    <source>
        <dbReference type="ARBA" id="ARBA00023098"/>
    </source>
</evidence>
<sequence>MVKAKIYLFKKYFDGYPKNTDFKLIQKTVPPVHNNEFLAEAVYFSIDPYMRSYSSKYPLGIPFVGSQVAKIIESNNEEFPVGRYVVGNFDWKTHTVSNGKAPEGHIFTQDPYLLPDIGTLPVSTGLGVLGMPGNTAYFGVTEILKPKQGDTVAISGAAGAVGSIAGQLCKLMGCRVVGITGSQEKGRWLVNDLGFDVYINYKTRNLDDALKEVAPEGIDCYFDNVGGQITFSVLKHMNRYGHTAVCGGISGYNETDPKVPDLALLIVMKELSIQGFHVHRWLDRWNEGILNNLKLIQEGKLKYKETVFEGFENLYKAFLNMNKGEGIGKIVVKA</sequence>
<keyword evidence="11" id="KW-0007">Acetylation</keyword>
<evidence type="ECO:0000256" key="26">
    <source>
        <dbReference type="ARBA" id="ARBA00048290"/>
    </source>
</evidence>
<evidence type="ECO:0000256" key="18">
    <source>
        <dbReference type="ARBA" id="ARBA00033119"/>
    </source>
</evidence>
<feature type="domain" description="Alcohol dehydrogenase-like C-terminal" evidence="34">
    <location>
        <begin position="160"/>
        <end position="287"/>
    </location>
</feature>
<dbReference type="OrthoDB" id="809632at2759"/>
<evidence type="ECO:0000256" key="3">
    <source>
        <dbReference type="ARBA" id="ARBA00011852"/>
    </source>
</evidence>
<evidence type="ECO:0000256" key="20">
    <source>
        <dbReference type="ARBA" id="ARBA00047617"/>
    </source>
</evidence>
<evidence type="ECO:0000256" key="17">
    <source>
        <dbReference type="ARBA" id="ARBA00032297"/>
    </source>
</evidence>
<proteinExistence type="inferred from homology"/>
<evidence type="ECO:0000256" key="12">
    <source>
        <dbReference type="ARBA" id="ARBA00023002"/>
    </source>
</evidence>
<dbReference type="GO" id="GO:0005737">
    <property type="term" value="C:cytoplasm"/>
    <property type="evidence" value="ECO:0007669"/>
    <property type="project" value="UniProtKB-SubCell"/>
</dbReference>
<keyword evidence="12" id="KW-0560">Oxidoreductase</keyword>
<evidence type="ECO:0000256" key="27">
    <source>
        <dbReference type="ARBA" id="ARBA00048387"/>
    </source>
</evidence>
<dbReference type="EC" id="1.3.1.74" evidence="5"/>
<dbReference type="GO" id="GO:0006693">
    <property type="term" value="P:prostaglandin metabolic process"/>
    <property type="evidence" value="ECO:0007669"/>
    <property type="project" value="UniProtKB-KW"/>
</dbReference>
<evidence type="ECO:0000256" key="7">
    <source>
        <dbReference type="ARBA" id="ARBA00022501"/>
    </source>
</evidence>
<evidence type="ECO:0000256" key="29">
    <source>
        <dbReference type="ARBA" id="ARBA00048953"/>
    </source>
</evidence>
<evidence type="ECO:0000256" key="2">
    <source>
        <dbReference type="ARBA" id="ARBA00010460"/>
    </source>
</evidence>
<dbReference type="SUPFAM" id="SSF51735">
    <property type="entry name" value="NAD(P)-binding Rossmann-fold domains"/>
    <property type="match status" value="1"/>
</dbReference>
<dbReference type="GO" id="GO:0047522">
    <property type="term" value="F:15-oxoprostaglandin 13-reductase [NAD(P)+] activity"/>
    <property type="evidence" value="ECO:0007669"/>
    <property type="project" value="UniProtKB-EC"/>
</dbReference>
<dbReference type="InParanoid" id="A0A6P7FX61"/>
<keyword evidence="13" id="KW-0443">Lipid metabolism</keyword>
<evidence type="ECO:0000256" key="14">
    <source>
        <dbReference type="ARBA" id="ARBA00023278"/>
    </source>
</evidence>
<dbReference type="PANTHER" id="PTHR43205">
    <property type="entry name" value="PROSTAGLANDIN REDUCTASE"/>
    <property type="match status" value="1"/>
</dbReference>
<evidence type="ECO:0000256" key="22">
    <source>
        <dbReference type="ARBA" id="ARBA00047871"/>
    </source>
</evidence>
<dbReference type="FunFam" id="3.40.50.720:FF:000121">
    <property type="entry name" value="Prostaglandin reductase 2"/>
    <property type="match status" value="1"/>
</dbReference>
<evidence type="ECO:0000256" key="32">
    <source>
        <dbReference type="ARBA" id="ARBA00049179"/>
    </source>
</evidence>
<evidence type="ECO:0000256" key="23">
    <source>
        <dbReference type="ARBA" id="ARBA00047878"/>
    </source>
</evidence>
<dbReference type="PANTHER" id="PTHR43205:SF7">
    <property type="entry name" value="PROSTAGLANDIN REDUCTASE 1"/>
    <property type="match status" value="1"/>
</dbReference>
<dbReference type="InterPro" id="IPR036291">
    <property type="entry name" value="NAD(P)-bd_dom_sf"/>
</dbReference>
<comment type="catalytic activity">
    <reaction evidence="32">
        <text>an n-alkanal + NADP(+) = an alk-2-enal + NADPH + H(+)</text>
        <dbReference type="Rhea" id="RHEA:13737"/>
        <dbReference type="ChEBI" id="CHEBI:12834"/>
        <dbReference type="ChEBI" id="CHEBI:13757"/>
        <dbReference type="ChEBI" id="CHEBI:15378"/>
        <dbReference type="ChEBI" id="CHEBI:57783"/>
        <dbReference type="ChEBI" id="CHEBI:58349"/>
        <dbReference type="EC" id="1.3.1.74"/>
    </reaction>
    <physiologicalReaction direction="right-to-left" evidence="32">
        <dbReference type="Rhea" id="RHEA:13739"/>
    </physiologicalReaction>
</comment>
<dbReference type="EC" id="1.3.1.48" evidence="4"/>
<comment type="catalytic activity">
    <reaction evidence="33">
        <text>hexanal + NADP(+) = (E)-hex-2-enal + NADPH + H(+)</text>
        <dbReference type="Rhea" id="RHEA:50776"/>
        <dbReference type="ChEBI" id="CHEBI:15378"/>
        <dbReference type="ChEBI" id="CHEBI:28913"/>
        <dbReference type="ChEBI" id="CHEBI:57783"/>
        <dbReference type="ChEBI" id="CHEBI:58349"/>
        <dbReference type="ChEBI" id="CHEBI:88528"/>
    </reaction>
    <physiologicalReaction direction="right-to-left" evidence="33">
        <dbReference type="Rhea" id="RHEA:50778"/>
    </physiologicalReaction>
</comment>
<evidence type="ECO:0000256" key="9">
    <source>
        <dbReference type="ARBA" id="ARBA00022832"/>
    </source>
</evidence>
<dbReference type="Pfam" id="PF00107">
    <property type="entry name" value="ADH_zinc_N"/>
    <property type="match status" value="1"/>
</dbReference>
<evidence type="ECO:0000256" key="24">
    <source>
        <dbReference type="ARBA" id="ARBA00047903"/>
    </source>
</evidence>
<comment type="catalytic activity">
    <reaction evidence="29">
        <text>6-trans-leukotriene B4 + NADP(+) = 12-oxo-(5S)-hydroxy-(6E,8E,10E,14Z)-eicosatetraenoate + NADPH + H(+)</text>
        <dbReference type="Rhea" id="RHEA:51204"/>
        <dbReference type="ChEBI" id="CHEBI:15378"/>
        <dbReference type="ChEBI" id="CHEBI:57783"/>
        <dbReference type="ChEBI" id="CHEBI:58349"/>
        <dbReference type="ChEBI" id="CHEBI:90723"/>
        <dbReference type="ChEBI" id="CHEBI:133974"/>
    </reaction>
    <physiologicalReaction direction="left-to-right" evidence="29">
        <dbReference type="Rhea" id="RHEA:51205"/>
    </physiologicalReaction>
</comment>
<reference evidence="36" key="1">
    <citation type="submission" date="2025-08" db="UniProtKB">
        <authorList>
            <consortium name="RefSeq"/>
        </authorList>
    </citation>
    <scope>IDENTIFICATION</scope>
    <source>
        <tissue evidence="36">Whole insect</tissue>
    </source>
</reference>
<dbReference type="InterPro" id="IPR011032">
    <property type="entry name" value="GroES-like_sf"/>
</dbReference>
<dbReference type="GO" id="GO:0032440">
    <property type="term" value="F:2-alkenal reductase [NAD(P)H] activity"/>
    <property type="evidence" value="ECO:0007669"/>
    <property type="project" value="UniProtKB-EC"/>
</dbReference>
<dbReference type="Gene3D" id="3.90.180.10">
    <property type="entry name" value="Medium-chain alcohol dehydrogenases, catalytic domain"/>
    <property type="match status" value="1"/>
</dbReference>
<keyword evidence="14" id="KW-0379">Hydroxylation</keyword>
<comment type="catalytic activity">
    <reaction evidence="30">
        <text>(5S,12S)-dihydroxy-(6E,10E,12E,14Z)-eicosatetraenoate + NADP(+) = 12-oxo-(5S)-hydroxy-(6E,8E,10E,14Z)-eicosatetraenoate + NADPH + H(+)</text>
        <dbReference type="Rhea" id="RHEA:51212"/>
        <dbReference type="ChEBI" id="CHEBI:15378"/>
        <dbReference type="ChEBI" id="CHEBI:57783"/>
        <dbReference type="ChEBI" id="CHEBI:58349"/>
        <dbReference type="ChEBI" id="CHEBI:133974"/>
        <dbReference type="ChEBI" id="CHEBI:133975"/>
    </reaction>
    <physiologicalReaction direction="left-to-right" evidence="30">
        <dbReference type="Rhea" id="RHEA:51213"/>
    </physiologicalReaction>
</comment>
<comment type="similarity">
    <text evidence="2">Belongs to the NADP-dependent oxidoreductase L4BD family.</text>
</comment>
<keyword evidence="7" id="KW-0644">Prostaglandin metabolism</keyword>
<gene>
    <name evidence="36" type="primary">LOC114335083</name>
</gene>
<comment type="catalytic activity">
    <reaction evidence="20">
        <text>decanal + NADP(+) = (2E)-decenal + NADPH + H(+)</text>
        <dbReference type="Rhea" id="RHEA:50612"/>
        <dbReference type="ChEBI" id="CHEBI:15378"/>
        <dbReference type="ChEBI" id="CHEBI:31457"/>
        <dbReference type="ChEBI" id="CHEBI:57783"/>
        <dbReference type="ChEBI" id="CHEBI:58349"/>
        <dbReference type="ChEBI" id="CHEBI:133455"/>
    </reaction>
    <physiologicalReaction direction="right-to-left" evidence="20">
        <dbReference type="Rhea" id="RHEA:50614"/>
    </physiologicalReaction>
</comment>
<keyword evidence="10" id="KW-0521">NADP</keyword>
<dbReference type="InterPro" id="IPR041694">
    <property type="entry name" value="ADH_N_2"/>
</dbReference>
<evidence type="ECO:0000256" key="25">
    <source>
        <dbReference type="ARBA" id="ARBA00048066"/>
    </source>
</evidence>
<comment type="catalytic activity">
    <reaction evidence="25">
        <text>nonan-2-one + NADP(+) = (3E)-nonen-2-one + NADPH + H(+)</text>
        <dbReference type="Rhea" id="RHEA:50616"/>
        <dbReference type="ChEBI" id="CHEBI:15378"/>
        <dbReference type="ChEBI" id="CHEBI:57783"/>
        <dbReference type="ChEBI" id="CHEBI:58349"/>
        <dbReference type="ChEBI" id="CHEBI:77927"/>
        <dbReference type="ChEBI" id="CHEBI:133457"/>
    </reaction>
    <physiologicalReaction direction="right-to-left" evidence="25">
        <dbReference type="Rhea" id="RHEA:50618"/>
    </physiologicalReaction>
</comment>
<evidence type="ECO:0000259" key="35">
    <source>
        <dbReference type="Pfam" id="PF16884"/>
    </source>
</evidence>
<dbReference type="AlphaFoldDB" id="A0A6P7FX61"/>
<evidence type="ECO:0000256" key="6">
    <source>
        <dbReference type="ARBA" id="ARBA00020651"/>
    </source>
</evidence>
<evidence type="ECO:0000256" key="10">
    <source>
        <dbReference type="ARBA" id="ARBA00022857"/>
    </source>
</evidence>
<organism evidence="36">
    <name type="scientific">Diabrotica virgifera virgifera</name>
    <name type="common">western corn rootworm</name>
    <dbReference type="NCBI Taxonomy" id="50390"/>
    <lineage>
        <taxon>Eukaryota</taxon>
        <taxon>Metazoa</taxon>
        <taxon>Ecdysozoa</taxon>
        <taxon>Arthropoda</taxon>
        <taxon>Hexapoda</taxon>
        <taxon>Insecta</taxon>
        <taxon>Pterygota</taxon>
        <taxon>Neoptera</taxon>
        <taxon>Endopterygota</taxon>
        <taxon>Coleoptera</taxon>
        <taxon>Polyphaga</taxon>
        <taxon>Cucujiformia</taxon>
        <taxon>Chrysomeloidea</taxon>
        <taxon>Chrysomelidae</taxon>
        <taxon>Galerucinae</taxon>
        <taxon>Diabroticina</taxon>
        <taxon>Diabroticites</taxon>
        <taxon>Diabrotica</taxon>
    </lineage>
</organism>
<dbReference type="CDD" id="cd08294">
    <property type="entry name" value="leukotriene_B4_DH_like"/>
    <property type="match status" value="1"/>
</dbReference>
<accession>A0A6P7FX61</accession>
<evidence type="ECO:0000256" key="31">
    <source>
        <dbReference type="ARBA" id="ARBA00049070"/>
    </source>
</evidence>
<evidence type="ECO:0000256" key="21">
    <source>
        <dbReference type="ARBA" id="ARBA00047742"/>
    </source>
</evidence>
<dbReference type="RefSeq" id="XP_028141041.1">
    <property type="nucleotide sequence ID" value="XM_028285240.1"/>
</dbReference>
<keyword evidence="9" id="KW-0276">Fatty acid metabolism</keyword>
<comment type="catalytic activity">
    <reaction evidence="28">
        <text>20-hydroxy-leukotriene B4 + NADP(+) = 12-oxo-20-hydroxy-leukotriene B4 + NADPH + H(+)</text>
        <dbReference type="Rhea" id="RHEA:51208"/>
        <dbReference type="ChEBI" id="CHEBI:15378"/>
        <dbReference type="ChEBI" id="CHEBI:57460"/>
        <dbReference type="ChEBI" id="CHEBI:57783"/>
        <dbReference type="ChEBI" id="CHEBI:58349"/>
        <dbReference type="ChEBI" id="CHEBI:133346"/>
    </reaction>
    <physiologicalReaction direction="left-to-right" evidence="28">
        <dbReference type="Rhea" id="RHEA:51209"/>
    </physiologicalReaction>
</comment>
<evidence type="ECO:0000256" key="11">
    <source>
        <dbReference type="ARBA" id="ARBA00022990"/>
    </source>
</evidence>
<evidence type="ECO:0000256" key="15">
    <source>
        <dbReference type="ARBA" id="ARBA00031851"/>
    </source>
</evidence>
<comment type="catalytic activity">
    <reaction evidence="31">
        <text>13,14-dihydro-15-oxo-prostaglandin E1 + NADP(+) = 15-oxoprostaglandin E1 + NADPH + H(+)</text>
        <dbReference type="Rhea" id="RHEA:50584"/>
        <dbReference type="ChEBI" id="CHEBI:15378"/>
        <dbReference type="ChEBI" id="CHEBI:57401"/>
        <dbReference type="ChEBI" id="CHEBI:57783"/>
        <dbReference type="ChEBI" id="CHEBI:58349"/>
        <dbReference type="ChEBI" id="CHEBI:133408"/>
    </reaction>
    <physiologicalReaction direction="right-to-left" evidence="31">
        <dbReference type="Rhea" id="RHEA:50586"/>
    </physiologicalReaction>
</comment>
<evidence type="ECO:0000256" key="30">
    <source>
        <dbReference type="ARBA" id="ARBA00049068"/>
    </source>
</evidence>
<protein>
    <recommendedName>
        <fullName evidence="6">Prostaglandin reductase 1</fullName>
        <ecNumber evidence="4">1.3.1.48</ecNumber>
        <ecNumber evidence="5">1.3.1.74</ecNumber>
    </recommendedName>
    <alternativeName>
        <fullName evidence="18">15-oxoprostaglandin 13-reductase</fullName>
    </alternativeName>
    <alternativeName>
        <fullName evidence="16">Dithiolethione-inducible gene 1 protein</fullName>
    </alternativeName>
    <alternativeName>
        <fullName evidence="15">Leukotriene B4 12-hydroxydehydrogenase</fullName>
    </alternativeName>
    <alternativeName>
        <fullName evidence="17">NAD(P)H-dependent alkenal/one oxidoreductase</fullName>
    </alternativeName>
</protein>
<evidence type="ECO:0000259" key="34">
    <source>
        <dbReference type="Pfam" id="PF00107"/>
    </source>
</evidence>
<comment type="catalytic activity">
    <reaction evidence="26">
        <text>13,14-dihydro-15-oxo-PGF2alpha + NADP(+) = 15-oxoprostaglandin F2alpha + NADPH + H(+)</text>
        <dbReference type="Rhea" id="RHEA:50588"/>
        <dbReference type="ChEBI" id="CHEBI:15378"/>
        <dbReference type="ChEBI" id="CHEBI:57783"/>
        <dbReference type="ChEBI" id="CHEBI:58349"/>
        <dbReference type="ChEBI" id="CHEBI:133374"/>
        <dbReference type="ChEBI" id="CHEBI:133409"/>
    </reaction>
    <physiologicalReaction direction="right-to-left" evidence="26">
        <dbReference type="Rhea" id="RHEA:50590"/>
    </physiologicalReaction>
</comment>
<dbReference type="SUPFAM" id="SSF50129">
    <property type="entry name" value="GroES-like"/>
    <property type="match status" value="1"/>
</dbReference>
<evidence type="ECO:0000256" key="19">
    <source>
        <dbReference type="ARBA" id="ARBA00047461"/>
    </source>
</evidence>
<comment type="catalytic activity">
    <reaction evidence="27">
        <text>4-hydroxynonanal + NADP(+) = (E)-4-hydroxynon-2-enal + NADPH + H(+)</text>
        <dbReference type="Rhea" id="RHEA:64736"/>
        <dbReference type="ChEBI" id="CHEBI:15378"/>
        <dbReference type="ChEBI" id="CHEBI:57783"/>
        <dbReference type="ChEBI" id="CHEBI:58349"/>
        <dbReference type="ChEBI" id="CHEBI:58968"/>
        <dbReference type="ChEBI" id="CHEBI:156112"/>
    </reaction>
    <physiologicalReaction direction="right-to-left" evidence="27">
        <dbReference type="Rhea" id="RHEA:64738"/>
    </physiologicalReaction>
</comment>
<evidence type="ECO:0000256" key="33">
    <source>
        <dbReference type="ARBA" id="ARBA00049368"/>
    </source>
</evidence>
<comment type="catalytic activity">
    <reaction evidence="23">
        <text>13,14-dihydro-15-oxo-prostaglandin F1alpha + NADP(+) = 15-oxoprostaglandin F1alpha + NADPH + H(+)</text>
        <dbReference type="Rhea" id="RHEA:50592"/>
        <dbReference type="ChEBI" id="CHEBI:15378"/>
        <dbReference type="ChEBI" id="CHEBI:57783"/>
        <dbReference type="ChEBI" id="CHEBI:58349"/>
        <dbReference type="ChEBI" id="CHEBI:79072"/>
        <dbReference type="ChEBI" id="CHEBI:133411"/>
    </reaction>
    <physiologicalReaction direction="right-to-left" evidence="23">
        <dbReference type="Rhea" id="RHEA:50594"/>
    </physiologicalReaction>
</comment>
<feature type="domain" description="Oxidoreductase N-terminal" evidence="35">
    <location>
        <begin position="7"/>
        <end position="101"/>
    </location>
</feature>
<dbReference type="InterPro" id="IPR013149">
    <property type="entry name" value="ADH-like_C"/>
</dbReference>
<comment type="catalytic activity">
    <reaction evidence="22">
        <text>leukotriene B4 + NADP(+) = 12-oxo-leukotriene B4 + NADPH + H(+)</text>
        <dbReference type="Rhea" id="RHEA:50608"/>
        <dbReference type="ChEBI" id="CHEBI:15378"/>
        <dbReference type="ChEBI" id="CHEBI:57461"/>
        <dbReference type="ChEBI" id="CHEBI:57783"/>
        <dbReference type="ChEBI" id="CHEBI:58349"/>
        <dbReference type="ChEBI" id="CHEBI:133309"/>
    </reaction>
    <physiologicalReaction direction="left-to-right" evidence="22">
        <dbReference type="Rhea" id="RHEA:50609"/>
    </physiologicalReaction>
</comment>
<name>A0A6P7FX61_DIAVI</name>
<evidence type="ECO:0000313" key="36">
    <source>
        <dbReference type="RefSeq" id="XP_028141041.1"/>
    </source>
</evidence>
<evidence type="ECO:0000256" key="16">
    <source>
        <dbReference type="ARBA" id="ARBA00032255"/>
    </source>
</evidence>
<dbReference type="InterPro" id="IPR045010">
    <property type="entry name" value="MDR_fam"/>
</dbReference>